<proteinExistence type="predicted"/>
<keyword evidence="2" id="KW-1185">Reference proteome</keyword>
<gene>
    <name evidence="1" type="ORF">V1525DRAFT_450967</name>
</gene>
<dbReference type="EMBL" id="MU971378">
    <property type="protein sequence ID" value="KAK9236890.1"/>
    <property type="molecule type" value="Genomic_DNA"/>
</dbReference>
<name>A0ACC3SZ79_LIPKO</name>
<dbReference type="Proteomes" id="UP001433508">
    <property type="component" value="Unassembled WGS sequence"/>
</dbReference>
<accession>A0ACC3SZ79</accession>
<protein>
    <submittedName>
        <fullName evidence="1">Uncharacterized protein</fullName>
    </submittedName>
</protein>
<evidence type="ECO:0000313" key="2">
    <source>
        <dbReference type="Proteomes" id="UP001433508"/>
    </source>
</evidence>
<reference evidence="2" key="1">
    <citation type="journal article" date="2024" name="Front. Bioeng. Biotechnol.">
        <title>Genome-scale model development and genomic sequencing of the oleaginous clade Lipomyces.</title>
        <authorList>
            <person name="Czajka J.J."/>
            <person name="Han Y."/>
            <person name="Kim J."/>
            <person name="Mondo S.J."/>
            <person name="Hofstad B.A."/>
            <person name="Robles A."/>
            <person name="Haridas S."/>
            <person name="Riley R."/>
            <person name="LaButti K."/>
            <person name="Pangilinan J."/>
            <person name="Andreopoulos W."/>
            <person name="Lipzen A."/>
            <person name="Yan J."/>
            <person name="Wang M."/>
            <person name="Ng V."/>
            <person name="Grigoriev I.V."/>
            <person name="Spatafora J.W."/>
            <person name="Magnuson J.K."/>
            <person name="Baker S.E."/>
            <person name="Pomraning K.R."/>
        </authorList>
    </citation>
    <scope>NUCLEOTIDE SEQUENCE [LARGE SCALE GENOMIC DNA]</scope>
    <source>
        <strain evidence="2">CBS 7786</strain>
    </source>
</reference>
<sequence length="993" mass="109733">MAFLHLRKRGNAGRNRTDVPQMNSSETNLSLVESNGDKKHASNSSPPLSQDVHDILQHDQLNSASNSRSTTPQNNGGKHVLQQAKQDQQSRPVQTKSQQYPWSQRPFNGASFPFPRYGHSSSNAASKTGHIYLFGGLAGSMPKNDLWVIETDTYTVRQLQTGADLVSARYGHASELVGNAFIVFGGDTRYPGAKDKVDDNLYFLNTSTYQWSKAIVTGRRPPVRYGHTMNIIGSKLYVFGGQFDDNVFNDLYSFDLNTVQGTTTESRWELIKPVSDIVPPTRTNHSAIVFNGKLYVFGGTNSSGSFNDTWCFDPITVTWKQLSCVGYLPKPTAGHRAAIVGNIMYVFGGRSSDGAHVRNLASLKLSTNRWYTFQNMGRAPSARSGHTMSVFGSKMFTLGGQTIPGSPEDHSLAFVLDTGRIRYPADEKETTEVERPITKPSSTSRENGKRTPNTPYHERLGINAGSHRQSPREIELAPGVESHRSTPQQKGTANPLQFPHPPLRSPGRQQDHIGPHMGGRINPPVPAGRAPQSLPDPRYSKQSPVVAQQRPLSPLRDIDGNEIPTRSPQPTPVPSTHNENFGSFATEKYNEAKPITTSPARHSKDVMVNHRATESLGNPSGLSEPYSLDNGVTEMERLRRANKWFETELLMARQAGYKLSSPSQFAHFELEQATLSRDDSRDMIFIQTMLSVKAEIEQVRKNVYIQTSEASLKIAEAEKQRDIMLKELDNLKNGGRETSQLQGAGLADIKSAIQADSSLDALRLELANAKSEVEATNKEISQLKEQAGGAEVDKADLAAARLELQSTQSELKSAQAELYDMRQKLGILELSTAETDTLRTQLTDEKEVTELARSQMAQLQAKLDTVHNENEEMAASLAAADVEITGLRQRLADYESKDEVYTEVEEVKLAITENARRIESLERQADVARTGKASAELKLKESKTELANLRIKLELAESQVEELTAQNEELTKEVAASQSAVKARFDKFLGKSS</sequence>
<evidence type="ECO:0000313" key="1">
    <source>
        <dbReference type="EMBL" id="KAK9236890.1"/>
    </source>
</evidence>
<comment type="caution">
    <text evidence="1">The sequence shown here is derived from an EMBL/GenBank/DDBJ whole genome shotgun (WGS) entry which is preliminary data.</text>
</comment>
<organism evidence="1 2">
    <name type="scientific">Lipomyces kononenkoae</name>
    <name type="common">Yeast</name>
    <dbReference type="NCBI Taxonomy" id="34357"/>
    <lineage>
        <taxon>Eukaryota</taxon>
        <taxon>Fungi</taxon>
        <taxon>Dikarya</taxon>
        <taxon>Ascomycota</taxon>
        <taxon>Saccharomycotina</taxon>
        <taxon>Lipomycetes</taxon>
        <taxon>Lipomycetales</taxon>
        <taxon>Lipomycetaceae</taxon>
        <taxon>Lipomyces</taxon>
    </lineage>
</organism>